<sequence>MSSDECRAGCLYISVASDRTWRHPDTGKKLDLDGLIEMLNEEADRIAADLGGAVRLMAKGLDLRPRLPPENVAGGDE</sequence>
<accession>A0A8I1Y5B9</accession>
<evidence type="ECO:0000313" key="2">
    <source>
        <dbReference type="Proteomes" id="UP000673383"/>
    </source>
</evidence>
<dbReference type="RefSeq" id="WP_028342846.1">
    <property type="nucleotide sequence ID" value="NZ_CP126003.1"/>
</dbReference>
<comment type="caution">
    <text evidence="1">The sequence shown here is derived from an EMBL/GenBank/DDBJ whole genome shotgun (WGS) entry which is preliminary data.</text>
</comment>
<dbReference type="EMBL" id="JAFICZ010000001">
    <property type="protein sequence ID" value="MBP1293701.1"/>
    <property type="molecule type" value="Genomic_DNA"/>
</dbReference>
<name>A0A8I1Y5B9_BRAEL</name>
<dbReference type="Proteomes" id="UP000673383">
    <property type="component" value="Unassembled WGS sequence"/>
</dbReference>
<protein>
    <submittedName>
        <fullName evidence="1">Uncharacterized protein</fullName>
    </submittedName>
</protein>
<gene>
    <name evidence="1" type="ORF">JOH49_003454</name>
</gene>
<evidence type="ECO:0000313" key="1">
    <source>
        <dbReference type="EMBL" id="MBP1293701.1"/>
    </source>
</evidence>
<organism evidence="1 2">
    <name type="scientific">Bradyrhizobium elkanii</name>
    <dbReference type="NCBI Taxonomy" id="29448"/>
    <lineage>
        <taxon>Bacteria</taxon>
        <taxon>Pseudomonadati</taxon>
        <taxon>Pseudomonadota</taxon>
        <taxon>Alphaproteobacteria</taxon>
        <taxon>Hyphomicrobiales</taxon>
        <taxon>Nitrobacteraceae</taxon>
        <taxon>Bradyrhizobium</taxon>
    </lineage>
</organism>
<dbReference type="AlphaFoldDB" id="A0A8I1Y5B9"/>
<reference evidence="1" key="1">
    <citation type="submission" date="2021-02" db="EMBL/GenBank/DDBJ databases">
        <title>Genomic Encyclopedia of Type Strains, Phase IV (KMG-V): Genome sequencing to study the core and pangenomes of soil and plant-associated prokaryotes.</title>
        <authorList>
            <person name="Whitman W."/>
        </authorList>
    </citation>
    <scope>NUCLEOTIDE SEQUENCE</scope>
    <source>
        <strain evidence="1">USDA 406</strain>
    </source>
</reference>
<proteinExistence type="predicted"/>